<evidence type="ECO:0000313" key="11">
    <source>
        <dbReference type="EnsemblPlants" id="OPUNC07G22800.1"/>
    </source>
</evidence>
<dbReference type="Gene3D" id="3.40.50.300">
    <property type="entry name" value="P-loop containing nucleotide triphosphate hydrolases"/>
    <property type="match status" value="1"/>
</dbReference>
<dbReference type="Pfam" id="PF00931">
    <property type="entry name" value="NB-ARC"/>
    <property type="match status" value="1"/>
</dbReference>
<reference evidence="11" key="2">
    <citation type="submission" date="2018-05" db="EMBL/GenBank/DDBJ databases">
        <title>OpunRS2 (Oryza punctata Reference Sequence Version 2).</title>
        <authorList>
            <person name="Zhang J."/>
            <person name="Kudrna D."/>
            <person name="Lee S."/>
            <person name="Talag J."/>
            <person name="Welchert J."/>
            <person name="Wing R.A."/>
        </authorList>
    </citation>
    <scope>NUCLEOTIDE SEQUENCE [LARGE SCALE GENOMIC DNA]</scope>
</reference>
<dbReference type="Gene3D" id="3.80.10.10">
    <property type="entry name" value="Ribonuclease Inhibitor"/>
    <property type="match status" value="1"/>
</dbReference>
<evidence type="ECO:0000259" key="8">
    <source>
        <dbReference type="Pfam" id="PF18052"/>
    </source>
</evidence>
<comment type="similarity">
    <text evidence="1">Belongs to the disease resistance NB-LRR family.</text>
</comment>
<dbReference type="PRINTS" id="PR00364">
    <property type="entry name" value="DISEASERSIST"/>
</dbReference>
<dbReference type="InterPro" id="IPR041118">
    <property type="entry name" value="Rx_N"/>
</dbReference>
<feature type="domain" description="Disease resistance protein winged helix" evidence="9">
    <location>
        <begin position="454"/>
        <end position="525"/>
    </location>
</feature>
<evidence type="ECO:0000259" key="10">
    <source>
        <dbReference type="Pfam" id="PF23598"/>
    </source>
</evidence>
<dbReference type="InterPro" id="IPR055414">
    <property type="entry name" value="LRR_R13L4/SHOC2-like"/>
</dbReference>
<evidence type="ECO:0000259" key="7">
    <source>
        <dbReference type="Pfam" id="PF00931"/>
    </source>
</evidence>
<dbReference type="Pfam" id="PF23598">
    <property type="entry name" value="LRR_14"/>
    <property type="match status" value="1"/>
</dbReference>
<dbReference type="InterPro" id="IPR038005">
    <property type="entry name" value="RX-like_CC"/>
</dbReference>
<dbReference type="AlphaFoldDB" id="A0A0E0LP18"/>
<sequence>MVDKNKVIEASLGSTVGSAAGGNLGVLIKKLASLAVDQVSELRGISSSIEWLKEELQIIHAVLLDLSNQEKSTEEMRLWKNRMRELSFDIEDAIDSFILTSENRTAPSPLEGQDANYISRFTETIVSCTNKIKSLPSDFRVATEIQRLKEQVAATDEWRNRLRTEVLSDSSYDAVAIRDLAPYADPSGLVGIELPTQDIVRMITEGGSSSALARKVVAIVGFGGIGKTTLAKKVFDSIAEEFPCKAFVPVSRKPDVNKVLRDILLDLGSSDKLDYLRQLDQRQLIDKIRGYIKDKRYLVVVDDIWSKDAWRILKSALFDNNSSSRIIVTTRKNEVVEECCASSDHVYRMKPLNNDDSELLFKERAFGHQGCPPNLIDASSKILKKCAGSPLAILTLSGLLRNKVTQSQWEEVVSSLSNNAAPENSDLDVMRRIISFSYFDLAQQIRTCLLYLSIFPEDKVIKRKRLVNRWIAEGFIHAKDGKGKIEIGQHYFNELVSRSLIQPVNIKHDGQARACRVHDTILDFIVHKSHEENFITILGDLERKPNNKVRHLSIQNVQDITELAEMDVSHVRSLTIFGHTESMPCSLYLSRFTSLRVLDLLESVLPASVSKNQQHSIIIDISRIFHLKYVDIRGLQSYILFLDLVTKKLPLQIAHLQFLETLDLRRTPLMSLPTDIYKLQQLVRLFVHGGVKMPGGIGQLKALEELKTIGTKHSSLEFLQELGQLTNLRIIGIDFSHSQSELDKDSILISTIYKLGMCNLHSLTMNGHFTQGFHFDEHSWNNALERLRKLCIKYGFTTKVPDWIGSLNHLEKLKLNVQDMGQEDLDVLGNLHSLLYLSLYMHTRKGNEAKERVVFRGGKGFQCLKYLETEGEGGMFVTFEAGSVPRLENLKLEIRIYESASSCAYVFGIEHLYSLAMVDVKVVLMEDNVDAIMKAAETAIRTAVKNLPRNPALRITPSVSQISNS</sequence>
<keyword evidence="3" id="KW-0677">Repeat</keyword>
<evidence type="ECO:0000256" key="6">
    <source>
        <dbReference type="ARBA" id="ARBA00023054"/>
    </source>
</evidence>
<dbReference type="GO" id="GO:0002758">
    <property type="term" value="P:innate immune response-activating signaling pathway"/>
    <property type="evidence" value="ECO:0007669"/>
    <property type="project" value="UniProtKB-ARBA"/>
</dbReference>
<dbReference type="SUPFAM" id="SSF52540">
    <property type="entry name" value="P-loop containing nucleoside triphosphate hydrolases"/>
    <property type="match status" value="1"/>
</dbReference>
<dbReference type="InterPro" id="IPR042197">
    <property type="entry name" value="Apaf_helical"/>
</dbReference>
<dbReference type="CDD" id="cd14798">
    <property type="entry name" value="RX-CC_like"/>
    <property type="match status" value="1"/>
</dbReference>
<dbReference type="InterPro" id="IPR032675">
    <property type="entry name" value="LRR_dom_sf"/>
</dbReference>
<accession>A0A0E0LP18</accession>
<evidence type="ECO:0000256" key="3">
    <source>
        <dbReference type="ARBA" id="ARBA00022737"/>
    </source>
</evidence>
<evidence type="ECO:0000256" key="2">
    <source>
        <dbReference type="ARBA" id="ARBA00022614"/>
    </source>
</evidence>
<organism evidence="11">
    <name type="scientific">Oryza punctata</name>
    <name type="common">Red rice</name>
    <dbReference type="NCBI Taxonomy" id="4537"/>
    <lineage>
        <taxon>Eukaryota</taxon>
        <taxon>Viridiplantae</taxon>
        <taxon>Streptophyta</taxon>
        <taxon>Embryophyta</taxon>
        <taxon>Tracheophyta</taxon>
        <taxon>Spermatophyta</taxon>
        <taxon>Magnoliopsida</taxon>
        <taxon>Liliopsida</taxon>
        <taxon>Poales</taxon>
        <taxon>Poaceae</taxon>
        <taxon>BOP clade</taxon>
        <taxon>Oryzoideae</taxon>
        <taxon>Oryzeae</taxon>
        <taxon>Oryzinae</taxon>
        <taxon>Oryza</taxon>
    </lineage>
</organism>
<dbReference type="PANTHER" id="PTHR23155">
    <property type="entry name" value="DISEASE RESISTANCE PROTEIN RP"/>
    <property type="match status" value="1"/>
</dbReference>
<dbReference type="InterPro" id="IPR002182">
    <property type="entry name" value="NB-ARC"/>
</dbReference>
<dbReference type="GO" id="GO:0009626">
    <property type="term" value="P:plant-type hypersensitive response"/>
    <property type="evidence" value="ECO:0007669"/>
    <property type="project" value="UniProtKB-ARBA"/>
</dbReference>
<dbReference type="InterPro" id="IPR027417">
    <property type="entry name" value="P-loop_NTPase"/>
</dbReference>
<dbReference type="Gene3D" id="1.10.10.10">
    <property type="entry name" value="Winged helix-like DNA-binding domain superfamily/Winged helix DNA-binding domain"/>
    <property type="match status" value="1"/>
</dbReference>
<dbReference type="FunFam" id="3.40.50.300:FF:001091">
    <property type="entry name" value="Probable disease resistance protein At1g61300"/>
    <property type="match status" value="1"/>
</dbReference>
<evidence type="ECO:0000256" key="4">
    <source>
        <dbReference type="ARBA" id="ARBA00022741"/>
    </source>
</evidence>
<keyword evidence="12" id="KW-1185">Reference proteome</keyword>
<keyword evidence="5" id="KW-0611">Plant defense</keyword>
<dbReference type="Proteomes" id="UP000026962">
    <property type="component" value="Chromosome 7"/>
</dbReference>
<feature type="domain" description="Disease resistance R13L4/SHOC-2-like LRR" evidence="10">
    <location>
        <begin position="570"/>
        <end position="953"/>
    </location>
</feature>
<dbReference type="EnsemblPlants" id="OPUNC07G22800.1">
    <property type="protein sequence ID" value="OPUNC07G22800.1"/>
    <property type="gene ID" value="OPUNC07G22800"/>
</dbReference>
<dbReference type="Gene3D" id="1.10.8.430">
    <property type="entry name" value="Helical domain of apoptotic protease-activating factors"/>
    <property type="match status" value="1"/>
</dbReference>
<dbReference type="FunFam" id="1.10.10.10:FF:000322">
    <property type="entry name" value="Probable disease resistance protein At1g63360"/>
    <property type="match status" value="1"/>
</dbReference>
<feature type="domain" description="Disease resistance N-terminal" evidence="8">
    <location>
        <begin position="25"/>
        <end position="105"/>
    </location>
</feature>
<dbReference type="Pfam" id="PF18052">
    <property type="entry name" value="Rx_N"/>
    <property type="match status" value="1"/>
</dbReference>
<keyword evidence="2" id="KW-0433">Leucine-rich repeat</keyword>
<dbReference type="Gene3D" id="1.20.5.4130">
    <property type="match status" value="1"/>
</dbReference>
<dbReference type="GO" id="GO:0042742">
    <property type="term" value="P:defense response to bacterium"/>
    <property type="evidence" value="ECO:0007669"/>
    <property type="project" value="UniProtKB-ARBA"/>
</dbReference>
<protein>
    <recommendedName>
        <fullName evidence="13">AAA+ ATPase domain-containing protein</fullName>
    </recommendedName>
</protein>
<proteinExistence type="inferred from homology"/>
<dbReference type="InterPro" id="IPR036388">
    <property type="entry name" value="WH-like_DNA-bd_sf"/>
</dbReference>
<dbReference type="PANTHER" id="PTHR23155:SF1228">
    <property type="entry name" value="NB-ARC DOMAIN CONTAINING PROTEIN, EXPRESSED"/>
    <property type="match status" value="1"/>
</dbReference>
<keyword evidence="4" id="KW-0547">Nucleotide-binding</keyword>
<dbReference type="Gramene" id="OPUNC07G22800.1">
    <property type="protein sequence ID" value="OPUNC07G22800.1"/>
    <property type="gene ID" value="OPUNC07G22800"/>
</dbReference>
<evidence type="ECO:0000313" key="12">
    <source>
        <dbReference type="Proteomes" id="UP000026962"/>
    </source>
</evidence>
<dbReference type="InterPro" id="IPR044974">
    <property type="entry name" value="Disease_R_plants"/>
</dbReference>
<feature type="domain" description="NB-ARC" evidence="7">
    <location>
        <begin position="214"/>
        <end position="367"/>
    </location>
</feature>
<reference evidence="11" key="1">
    <citation type="submission" date="2015-04" db="UniProtKB">
        <authorList>
            <consortium name="EnsemblPlants"/>
        </authorList>
    </citation>
    <scope>IDENTIFICATION</scope>
</reference>
<dbReference type="InterPro" id="IPR058922">
    <property type="entry name" value="WHD_DRP"/>
</dbReference>
<dbReference type="HOGENOM" id="CLU_000837_25_0_1"/>
<dbReference type="SUPFAM" id="SSF52058">
    <property type="entry name" value="L domain-like"/>
    <property type="match status" value="1"/>
</dbReference>
<evidence type="ECO:0000259" key="9">
    <source>
        <dbReference type="Pfam" id="PF23559"/>
    </source>
</evidence>
<name>A0A0E0LP18_ORYPU</name>
<dbReference type="STRING" id="4537.A0A0E0LP18"/>
<evidence type="ECO:0000256" key="1">
    <source>
        <dbReference type="ARBA" id="ARBA00008894"/>
    </source>
</evidence>
<evidence type="ECO:0008006" key="13">
    <source>
        <dbReference type="Google" id="ProtNLM"/>
    </source>
</evidence>
<evidence type="ECO:0000256" key="5">
    <source>
        <dbReference type="ARBA" id="ARBA00022821"/>
    </source>
</evidence>
<dbReference type="OMA" id="REPRINY"/>
<dbReference type="GO" id="GO:0043531">
    <property type="term" value="F:ADP binding"/>
    <property type="evidence" value="ECO:0007669"/>
    <property type="project" value="InterPro"/>
</dbReference>
<keyword evidence="6" id="KW-0175">Coiled coil</keyword>
<dbReference type="eggNOG" id="KOG4658">
    <property type="taxonomic scope" value="Eukaryota"/>
</dbReference>
<dbReference type="Pfam" id="PF23559">
    <property type="entry name" value="WHD_DRP"/>
    <property type="match status" value="1"/>
</dbReference>